<sequence>MGCSSSDDSDDLSSGCNNWSELYLAQANAYSAAFNAYATDPSVANCQSYKTAGLNYIDALEDVMDCVPNANRQRFLEDVEEYRDEVNAVVCN</sequence>
<keyword evidence="2" id="KW-1185">Reference proteome</keyword>
<accession>S7XBG5</accession>
<proteinExistence type="predicted"/>
<dbReference type="EMBL" id="ATMR01000094">
    <property type="protein sequence ID" value="EPR73343.1"/>
    <property type="molecule type" value="Genomic_DNA"/>
</dbReference>
<evidence type="ECO:0000313" key="2">
    <source>
        <dbReference type="Proteomes" id="UP000014962"/>
    </source>
</evidence>
<protein>
    <submittedName>
        <fullName evidence="1">Uncharacterized protein</fullName>
    </submittedName>
</protein>
<dbReference type="Proteomes" id="UP000014962">
    <property type="component" value="Unassembled WGS sequence"/>
</dbReference>
<reference evidence="1 2" key="1">
    <citation type="journal article" date="2013" name="Genome Announc.">
        <title>Draft Genome Sequence of Winogradskyella psychrotolerans RS-3T, Isolated from the Marine Transect of Kongsfjorden, Ny-Alesund, Svalbard, Arctic Ocean.</title>
        <authorList>
            <person name="Kumar Pinnaka A."/>
            <person name="Ara S."/>
            <person name="Singh A."/>
            <person name="Shivaji S."/>
        </authorList>
    </citation>
    <scope>NUCLEOTIDE SEQUENCE [LARGE SCALE GENOMIC DNA]</scope>
    <source>
        <strain evidence="1 2">RS-3</strain>
    </source>
</reference>
<gene>
    <name evidence="1" type="ORF">ADIWIN_1774</name>
</gene>
<dbReference type="AlphaFoldDB" id="S7XBG5"/>
<dbReference type="eggNOG" id="ENOG5033JJ1">
    <property type="taxonomic scope" value="Bacteria"/>
</dbReference>
<name>S7XBG5_9FLAO</name>
<comment type="caution">
    <text evidence="1">The sequence shown here is derived from an EMBL/GenBank/DDBJ whole genome shotgun (WGS) entry which is preliminary data.</text>
</comment>
<evidence type="ECO:0000313" key="1">
    <source>
        <dbReference type="EMBL" id="EPR73343.1"/>
    </source>
</evidence>
<dbReference type="STRING" id="641526.ADIWIN_1774"/>
<organism evidence="1 2">
    <name type="scientific">Winogradskyella psychrotolerans RS-3</name>
    <dbReference type="NCBI Taxonomy" id="641526"/>
    <lineage>
        <taxon>Bacteria</taxon>
        <taxon>Pseudomonadati</taxon>
        <taxon>Bacteroidota</taxon>
        <taxon>Flavobacteriia</taxon>
        <taxon>Flavobacteriales</taxon>
        <taxon>Flavobacteriaceae</taxon>
        <taxon>Winogradskyella</taxon>
    </lineage>
</organism>